<reference evidence="2" key="3">
    <citation type="submission" date="2025-09" db="UniProtKB">
        <authorList>
            <consortium name="Ensembl"/>
        </authorList>
    </citation>
    <scope>IDENTIFICATION</scope>
</reference>
<keyword evidence="3" id="KW-1185">Reference proteome</keyword>
<dbReference type="GeneTree" id="ENSGT00940000178063"/>
<evidence type="ECO:0000256" key="1">
    <source>
        <dbReference type="SAM" id="MobiDB-lite"/>
    </source>
</evidence>
<dbReference type="GO" id="GO:0001650">
    <property type="term" value="C:fibrillar center"/>
    <property type="evidence" value="ECO:0007669"/>
    <property type="project" value="TreeGrafter"/>
</dbReference>
<sequence>MSTPGKSAKKKEKKKPIPVKTSLKNPYPLQWSPLGREDMQFILNLLKDKLSETGLQKREMKENRRWFGKKKKKPSTKTPAGEPEKEAKEASGAPSEDKVEHGWTDVALRKELAIGINEVTRGLERNQLALVLYFGWSHHHGIRQSFGCLLRQ</sequence>
<evidence type="ECO:0000313" key="2">
    <source>
        <dbReference type="Ensembl" id="ENSSFOP00015016532.2"/>
    </source>
</evidence>
<dbReference type="GO" id="GO:0005655">
    <property type="term" value="C:nucleolar ribonuclease P complex"/>
    <property type="evidence" value="ECO:0007669"/>
    <property type="project" value="InterPro"/>
</dbReference>
<feature type="compositionally biased region" description="Basic residues" evidence="1">
    <location>
        <begin position="7"/>
        <end position="17"/>
    </location>
</feature>
<feature type="compositionally biased region" description="Basic residues" evidence="1">
    <location>
        <begin position="66"/>
        <end position="75"/>
    </location>
</feature>
<dbReference type="GO" id="GO:0001682">
    <property type="term" value="P:tRNA 5'-leader removal"/>
    <property type="evidence" value="ECO:0007669"/>
    <property type="project" value="InterPro"/>
</dbReference>
<dbReference type="PANTHER" id="PTHR46948:SF1">
    <property type="entry name" value="RIBONUCLEASE P PROTEIN SUBUNIT P38"/>
    <property type="match status" value="1"/>
</dbReference>
<accession>A0A8C9RDG9</accession>
<dbReference type="AlphaFoldDB" id="A0A8C9RDG9"/>
<name>A0A8C9RDG9_SCLFO</name>
<dbReference type="OrthoDB" id="20109at2759"/>
<dbReference type="InterPro" id="IPR042848">
    <property type="entry name" value="Rpp38"/>
</dbReference>
<feature type="region of interest" description="Disordered" evidence="1">
    <location>
        <begin position="53"/>
        <end position="101"/>
    </location>
</feature>
<reference evidence="2 3" key="1">
    <citation type="submission" date="2019-04" db="EMBL/GenBank/DDBJ databases">
        <authorList>
            <consortium name="Wellcome Sanger Institute Data Sharing"/>
        </authorList>
    </citation>
    <scope>NUCLEOTIDE SEQUENCE [LARGE SCALE GENOMIC DNA]</scope>
</reference>
<reference evidence="2" key="2">
    <citation type="submission" date="2025-08" db="UniProtKB">
        <authorList>
            <consortium name="Ensembl"/>
        </authorList>
    </citation>
    <scope>IDENTIFICATION</scope>
</reference>
<dbReference type="PANTHER" id="PTHR46948">
    <property type="entry name" value="RIBONUCLEASE P PROTEIN SUBUNIT P38"/>
    <property type="match status" value="1"/>
</dbReference>
<feature type="region of interest" description="Disordered" evidence="1">
    <location>
        <begin position="1"/>
        <end position="32"/>
    </location>
</feature>
<dbReference type="Ensembl" id="ENSSFOT00015016720.2">
    <property type="protein sequence ID" value="ENSSFOP00015016532.2"/>
    <property type="gene ID" value="ENSSFOG00015010659.2"/>
</dbReference>
<organism evidence="2 3">
    <name type="scientific">Scleropages formosus</name>
    <name type="common">Asian bonytongue</name>
    <name type="synonym">Osteoglossum formosum</name>
    <dbReference type="NCBI Taxonomy" id="113540"/>
    <lineage>
        <taxon>Eukaryota</taxon>
        <taxon>Metazoa</taxon>
        <taxon>Chordata</taxon>
        <taxon>Craniata</taxon>
        <taxon>Vertebrata</taxon>
        <taxon>Euteleostomi</taxon>
        <taxon>Actinopterygii</taxon>
        <taxon>Neopterygii</taxon>
        <taxon>Teleostei</taxon>
        <taxon>Osteoglossocephala</taxon>
        <taxon>Osteoglossomorpha</taxon>
        <taxon>Osteoglossiformes</taxon>
        <taxon>Osteoglossidae</taxon>
        <taxon>Scleropages</taxon>
    </lineage>
</organism>
<feature type="compositionally biased region" description="Basic and acidic residues" evidence="1">
    <location>
        <begin position="53"/>
        <end position="65"/>
    </location>
</feature>
<dbReference type="GO" id="GO:0033204">
    <property type="term" value="F:ribonuclease P RNA binding"/>
    <property type="evidence" value="ECO:0007669"/>
    <property type="project" value="TreeGrafter"/>
</dbReference>
<evidence type="ECO:0000313" key="3">
    <source>
        <dbReference type="Proteomes" id="UP000694397"/>
    </source>
</evidence>
<protein>
    <submittedName>
        <fullName evidence="2">Uncharacterized protein</fullName>
    </submittedName>
</protein>
<dbReference type="GO" id="GO:0004526">
    <property type="term" value="F:ribonuclease P activity"/>
    <property type="evidence" value="ECO:0007669"/>
    <property type="project" value="TreeGrafter"/>
</dbReference>
<proteinExistence type="predicted"/>
<dbReference type="GO" id="GO:0000172">
    <property type="term" value="C:ribonuclease MRP complex"/>
    <property type="evidence" value="ECO:0007669"/>
    <property type="project" value="InterPro"/>
</dbReference>
<feature type="compositionally biased region" description="Basic and acidic residues" evidence="1">
    <location>
        <begin position="82"/>
        <end position="101"/>
    </location>
</feature>
<dbReference type="Proteomes" id="UP000694397">
    <property type="component" value="Chromosome 18"/>
</dbReference>